<dbReference type="STRING" id="49547.MBCUR_09450"/>
<accession>A0A166B034</accession>
<dbReference type="InterPro" id="IPR007842">
    <property type="entry name" value="HEPN_dom"/>
</dbReference>
<dbReference type="PANTHER" id="PTHR36565">
    <property type="entry name" value="UPF0332 PROTEIN TM_1000"/>
    <property type="match status" value="1"/>
</dbReference>
<reference evidence="3 4" key="1">
    <citation type="submission" date="2016-04" db="EMBL/GenBank/DDBJ databases">
        <title>Genome sequence of Methanobrevibacter curvatus DSM 11111.</title>
        <authorList>
            <person name="Poehlein A."/>
            <person name="Seedorf H."/>
            <person name="Daniel R."/>
        </authorList>
    </citation>
    <scope>NUCLEOTIDE SEQUENCE [LARGE SCALE GENOMIC DNA]</scope>
    <source>
        <strain evidence="3 4">DSM 11111</strain>
    </source>
</reference>
<dbReference type="PATRIC" id="fig|49547.3.peg.1014"/>
<gene>
    <name evidence="3" type="ORF">MBCUR_09450</name>
</gene>
<evidence type="ECO:0000256" key="1">
    <source>
        <dbReference type="ARBA" id="ARBA00038248"/>
    </source>
</evidence>
<evidence type="ECO:0000259" key="2">
    <source>
        <dbReference type="Pfam" id="PF05168"/>
    </source>
</evidence>
<dbReference type="InterPro" id="IPR052226">
    <property type="entry name" value="UPF0332_toxin"/>
</dbReference>
<dbReference type="PANTHER" id="PTHR36565:SF1">
    <property type="entry name" value="UPF0332 PROTEIN TM_1000"/>
    <property type="match status" value="1"/>
</dbReference>
<keyword evidence="4" id="KW-1185">Reference proteome</keyword>
<name>A0A166B034_9EURY</name>
<comment type="similarity">
    <text evidence="1">Belongs to the UPF0332 family.</text>
</comment>
<dbReference type="Proteomes" id="UP000077245">
    <property type="component" value="Unassembled WGS sequence"/>
</dbReference>
<dbReference type="AlphaFoldDB" id="A0A166B034"/>
<dbReference type="OrthoDB" id="78331at2157"/>
<evidence type="ECO:0000313" key="4">
    <source>
        <dbReference type="Proteomes" id="UP000077245"/>
    </source>
</evidence>
<feature type="domain" description="HEPN" evidence="2">
    <location>
        <begin position="2"/>
        <end position="96"/>
    </location>
</feature>
<sequence>MEQYETSINRSYYAVFHVANALLVKKGIRTKTHSGTISEFGKQYVNLDNFEKEIFNIFPNLEEIREDVDYDVFNTVNEIKADKSLEKAEIFIGECRRFL</sequence>
<organism evidence="3 4">
    <name type="scientific">Methanobrevibacter curvatus</name>
    <dbReference type="NCBI Taxonomy" id="49547"/>
    <lineage>
        <taxon>Archaea</taxon>
        <taxon>Methanobacteriati</taxon>
        <taxon>Methanobacteriota</taxon>
        <taxon>Methanomada group</taxon>
        <taxon>Methanobacteria</taxon>
        <taxon>Methanobacteriales</taxon>
        <taxon>Methanobacteriaceae</taxon>
        <taxon>Methanobrevibacter</taxon>
    </lineage>
</organism>
<proteinExistence type="inferred from homology"/>
<protein>
    <submittedName>
        <fullName evidence="3">HEPN domain protein</fullName>
    </submittedName>
</protein>
<dbReference type="Pfam" id="PF05168">
    <property type="entry name" value="HEPN"/>
    <property type="match status" value="1"/>
</dbReference>
<evidence type="ECO:0000313" key="3">
    <source>
        <dbReference type="EMBL" id="KZX12692.1"/>
    </source>
</evidence>
<comment type="caution">
    <text evidence="3">The sequence shown here is derived from an EMBL/GenBank/DDBJ whole genome shotgun (WGS) entry which is preliminary data.</text>
</comment>
<dbReference type="EMBL" id="LWMV01000163">
    <property type="protein sequence ID" value="KZX12692.1"/>
    <property type="molecule type" value="Genomic_DNA"/>
</dbReference>
<dbReference type="Gene3D" id="1.20.120.330">
    <property type="entry name" value="Nucleotidyltransferases domain 2"/>
    <property type="match status" value="1"/>
</dbReference>